<dbReference type="SUPFAM" id="SSF53448">
    <property type="entry name" value="Nucleotide-diphospho-sugar transferases"/>
    <property type="match status" value="1"/>
</dbReference>
<dbReference type="GO" id="GO:0005886">
    <property type="term" value="C:plasma membrane"/>
    <property type="evidence" value="ECO:0007669"/>
    <property type="project" value="UniProtKB-SubCell"/>
</dbReference>
<evidence type="ECO:0000313" key="8">
    <source>
        <dbReference type="Proteomes" id="UP000229502"/>
    </source>
</evidence>
<dbReference type="InterPro" id="IPR029044">
    <property type="entry name" value="Nucleotide-diphossugar_trans"/>
</dbReference>
<comment type="caution">
    <text evidence="7">The sequence shown here is derived from an EMBL/GenBank/DDBJ whole genome shotgun (WGS) entry which is preliminary data.</text>
</comment>
<dbReference type="InterPro" id="IPR001173">
    <property type="entry name" value="Glyco_trans_2-like"/>
</dbReference>
<keyword evidence="3" id="KW-0328">Glycosyltransferase</keyword>
<dbReference type="AlphaFoldDB" id="A0A2M6YRW2"/>
<dbReference type="EMBL" id="PEWZ01000033">
    <property type="protein sequence ID" value="PIU36206.1"/>
    <property type="molecule type" value="Genomic_DNA"/>
</dbReference>
<evidence type="ECO:0000256" key="4">
    <source>
        <dbReference type="ARBA" id="ARBA00022679"/>
    </source>
</evidence>
<dbReference type="PANTHER" id="PTHR43646">
    <property type="entry name" value="GLYCOSYLTRANSFERASE"/>
    <property type="match status" value="1"/>
</dbReference>
<dbReference type="Pfam" id="PF00535">
    <property type="entry name" value="Glycos_transf_2"/>
    <property type="match status" value="1"/>
</dbReference>
<organism evidence="7 8">
    <name type="scientific">Candidatus Shapirobacteria bacterium CG07_land_8_20_14_0_80_39_18</name>
    <dbReference type="NCBI Taxonomy" id="1974882"/>
    <lineage>
        <taxon>Bacteria</taxon>
        <taxon>Candidatus Shapironibacteriota</taxon>
    </lineage>
</organism>
<gene>
    <name evidence="7" type="ORF">COT03_00585</name>
</gene>
<keyword evidence="2" id="KW-1003">Cell membrane</keyword>
<evidence type="ECO:0000256" key="1">
    <source>
        <dbReference type="ARBA" id="ARBA00004236"/>
    </source>
</evidence>
<accession>A0A2M6YRW2</accession>
<evidence type="ECO:0000256" key="5">
    <source>
        <dbReference type="ARBA" id="ARBA00023136"/>
    </source>
</evidence>
<keyword evidence="5" id="KW-0472">Membrane</keyword>
<sequence>MSKLFISVVIPAYNEENYLKACLESLTNQLIPQNEYEVIVVNNNSTDNTEKVSRGFLKIRLVNEKRQGVVFARIKGVEEARGEIIAFIDADCIAPETWLKNIKQAYKSTNVVAVGGTLIYEPKQLITFLIEQIVNIFYLIFKTPPGANFSFKKEAYEKIGGFSPKINMSEDIYLSLALKKIGKVVILRNNPVITSSRRFTSSNFFPFVYQSIVNIFSIFFFNKSVFFDFEAIRENKVSLKKIISKMM</sequence>
<name>A0A2M6YRW2_9BACT</name>
<dbReference type="PANTHER" id="PTHR43646:SF2">
    <property type="entry name" value="GLYCOSYLTRANSFERASE 2-LIKE DOMAIN-CONTAINING PROTEIN"/>
    <property type="match status" value="1"/>
</dbReference>
<keyword evidence="4" id="KW-0808">Transferase</keyword>
<feature type="domain" description="Glycosyltransferase 2-like" evidence="6">
    <location>
        <begin position="7"/>
        <end position="133"/>
    </location>
</feature>
<evidence type="ECO:0000259" key="6">
    <source>
        <dbReference type="Pfam" id="PF00535"/>
    </source>
</evidence>
<evidence type="ECO:0000313" key="7">
    <source>
        <dbReference type="EMBL" id="PIU36206.1"/>
    </source>
</evidence>
<dbReference type="Gene3D" id="3.90.550.10">
    <property type="entry name" value="Spore Coat Polysaccharide Biosynthesis Protein SpsA, Chain A"/>
    <property type="match status" value="1"/>
</dbReference>
<evidence type="ECO:0000256" key="2">
    <source>
        <dbReference type="ARBA" id="ARBA00022475"/>
    </source>
</evidence>
<proteinExistence type="predicted"/>
<dbReference type="Proteomes" id="UP000229502">
    <property type="component" value="Unassembled WGS sequence"/>
</dbReference>
<protein>
    <recommendedName>
        <fullName evidence="6">Glycosyltransferase 2-like domain-containing protein</fullName>
    </recommendedName>
</protein>
<evidence type="ECO:0000256" key="3">
    <source>
        <dbReference type="ARBA" id="ARBA00022676"/>
    </source>
</evidence>
<comment type="subcellular location">
    <subcellularLocation>
        <location evidence="1">Cell membrane</location>
    </subcellularLocation>
</comment>
<reference evidence="8" key="1">
    <citation type="submission" date="2017-09" db="EMBL/GenBank/DDBJ databases">
        <title>Depth-based differentiation of microbial function through sediment-hosted aquifers and enrichment of novel symbionts in the deep terrestrial subsurface.</title>
        <authorList>
            <person name="Probst A.J."/>
            <person name="Ladd B."/>
            <person name="Jarett J.K."/>
            <person name="Geller-Mcgrath D.E."/>
            <person name="Sieber C.M.K."/>
            <person name="Emerson J.B."/>
            <person name="Anantharaman K."/>
            <person name="Thomas B.C."/>
            <person name="Malmstrom R."/>
            <person name="Stieglmeier M."/>
            <person name="Klingl A."/>
            <person name="Woyke T."/>
            <person name="Ryan C.M."/>
            <person name="Banfield J.F."/>
        </authorList>
    </citation>
    <scope>NUCLEOTIDE SEQUENCE [LARGE SCALE GENOMIC DNA]</scope>
</reference>
<dbReference type="GO" id="GO:0016757">
    <property type="term" value="F:glycosyltransferase activity"/>
    <property type="evidence" value="ECO:0007669"/>
    <property type="project" value="UniProtKB-KW"/>
</dbReference>